<dbReference type="eggNOG" id="COG3871">
    <property type="taxonomic scope" value="Bacteria"/>
</dbReference>
<dbReference type="SUPFAM" id="SSF50475">
    <property type="entry name" value="FMN-binding split barrel"/>
    <property type="match status" value="1"/>
</dbReference>
<dbReference type="GO" id="GO:0005829">
    <property type="term" value="C:cytosol"/>
    <property type="evidence" value="ECO:0007669"/>
    <property type="project" value="TreeGrafter"/>
</dbReference>
<dbReference type="GO" id="GO:0016627">
    <property type="term" value="F:oxidoreductase activity, acting on the CH-CH group of donors"/>
    <property type="evidence" value="ECO:0007669"/>
    <property type="project" value="TreeGrafter"/>
</dbReference>
<dbReference type="NCBIfam" id="TIGR03666">
    <property type="entry name" value="Rv2061_F420"/>
    <property type="match status" value="1"/>
</dbReference>
<evidence type="ECO:0000259" key="2">
    <source>
        <dbReference type="Pfam" id="PF01243"/>
    </source>
</evidence>
<dbReference type="PANTHER" id="PTHR35176">
    <property type="entry name" value="HEME OXYGENASE HI_0854-RELATED"/>
    <property type="match status" value="1"/>
</dbReference>
<dbReference type="InterPro" id="IPR052019">
    <property type="entry name" value="F420H2_bilvrd_red/Heme_oxyg"/>
</dbReference>
<dbReference type="AlphaFoldDB" id="A0A0T6LL05"/>
<keyword evidence="4" id="KW-1185">Reference proteome</keyword>
<dbReference type="InterPro" id="IPR012349">
    <property type="entry name" value="Split_barrel_FMN-bd"/>
</dbReference>
<sequence length="114" mass="12497">MLLTTFRRDGRAVATPVWVMRDGDALAVWTNADSGKVKRIRNDGRVTVVPCTMRGRPRGRAVPAVAEIPGPEQTAHFTELMQRKYGVQARLALLGSRLRAGGSNTVGLRVRLTD</sequence>
<feature type="domain" description="Pyridoxamine 5'-phosphate oxidase N-terminal" evidence="2">
    <location>
        <begin position="1"/>
        <end position="89"/>
    </location>
</feature>
<dbReference type="InterPro" id="IPR019965">
    <property type="entry name" value="PPOX_F420-dep_Rv2061_put"/>
</dbReference>
<dbReference type="PANTHER" id="PTHR35176:SF11">
    <property type="entry name" value="PYRIDOXAMINE 5'-PHOSPHATE OXIDASE FAMILY PROTEIN"/>
    <property type="match status" value="1"/>
</dbReference>
<reference evidence="3 4" key="1">
    <citation type="submission" date="2015-10" db="EMBL/GenBank/DDBJ databases">
        <title>Draft genome sequence of pyrrolomycin-producing Streptomyces vitaminophilus.</title>
        <authorList>
            <person name="Graham D.E."/>
            <person name="Mahan K.M."/>
            <person name="Klingeman D.M."/>
            <person name="Hettich R.L."/>
            <person name="Parry R.J."/>
        </authorList>
    </citation>
    <scope>NUCLEOTIDE SEQUENCE [LARGE SCALE GENOMIC DNA]</scope>
    <source>
        <strain evidence="3 4">ATCC 31673</strain>
    </source>
</reference>
<dbReference type="EMBL" id="LLZU01000039">
    <property type="protein sequence ID" value="KRV46750.1"/>
    <property type="molecule type" value="Genomic_DNA"/>
</dbReference>
<evidence type="ECO:0000313" key="3">
    <source>
        <dbReference type="EMBL" id="KRV46750.1"/>
    </source>
</evidence>
<dbReference type="GO" id="GO:0070967">
    <property type="term" value="F:coenzyme F420 binding"/>
    <property type="evidence" value="ECO:0007669"/>
    <property type="project" value="TreeGrafter"/>
</dbReference>
<dbReference type="Gene3D" id="2.30.110.10">
    <property type="entry name" value="Electron Transport, Fmn-binding Protein, Chain A"/>
    <property type="match status" value="1"/>
</dbReference>
<comment type="caution">
    <text evidence="3">The sequence shown here is derived from an EMBL/GenBank/DDBJ whole genome shotgun (WGS) entry which is preliminary data.</text>
</comment>
<dbReference type="Proteomes" id="UP000050867">
    <property type="component" value="Unassembled WGS sequence"/>
</dbReference>
<dbReference type="InterPro" id="IPR011576">
    <property type="entry name" value="Pyridox_Oxase_N"/>
</dbReference>
<name>A0A0T6LL05_WENVI</name>
<gene>
    <name evidence="3" type="ORF">AQ490_11370</name>
</gene>
<dbReference type="OrthoDB" id="5738083at2"/>
<dbReference type="Pfam" id="PF01243">
    <property type="entry name" value="PNPOx_N"/>
    <property type="match status" value="1"/>
</dbReference>
<evidence type="ECO:0000313" key="4">
    <source>
        <dbReference type="Proteomes" id="UP000050867"/>
    </source>
</evidence>
<evidence type="ECO:0000256" key="1">
    <source>
        <dbReference type="ARBA" id="ARBA00023002"/>
    </source>
</evidence>
<keyword evidence="1" id="KW-0560">Oxidoreductase</keyword>
<organism evidence="3 4">
    <name type="scientific">Wenjunlia vitaminophila</name>
    <name type="common">Streptomyces vitaminophilus</name>
    <dbReference type="NCBI Taxonomy" id="76728"/>
    <lineage>
        <taxon>Bacteria</taxon>
        <taxon>Bacillati</taxon>
        <taxon>Actinomycetota</taxon>
        <taxon>Actinomycetes</taxon>
        <taxon>Kitasatosporales</taxon>
        <taxon>Streptomycetaceae</taxon>
        <taxon>Wenjunlia</taxon>
    </lineage>
</organism>
<protein>
    <submittedName>
        <fullName evidence="3">Pyridoxamine 5-phosphate oxidase</fullName>
    </submittedName>
</protein>
<proteinExistence type="predicted"/>
<accession>A0A0T6LL05</accession>